<feature type="transmembrane region" description="Helical" evidence="5">
    <location>
        <begin position="493"/>
        <end position="513"/>
    </location>
</feature>
<dbReference type="Proteomes" id="UP001303046">
    <property type="component" value="Unassembled WGS sequence"/>
</dbReference>
<comment type="caution">
    <text evidence="8">The sequence shown here is derived from an EMBL/GenBank/DDBJ whole genome shotgun (WGS) entry which is preliminary data.</text>
</comment>
<comment type="subcellular location">
    <subcellularLocation>
        <location evidence="1">Membrane</location>
        <topology evidence="1">Multi-pass membrane protein</topology>
    </subcellularLocation>
</comment>
<dbReference type="InterPro" id="IPR004842">
    <property type="entry name" value="SLC12A_fam"/>
</dbReference>
<feature type="transmembrane region" description="Helical" evidence="5">
    <location>
        <begin position="6"/>
        <end position="23"/>
    </location>
</feature>
<feature type="transmembrane region" description="Helical" evidence="5">
    <location>
        <begin position="533"/>
        <end position="552"/>
    </location>
</feature>
<sequence length="1167" mass="129942">MSSLLYYFLLFETFAFIMAYKCYNDKTENDHKPNSTLDCPWSNYCSKSVQKVGNKRINMYWCDVNGCKGEGCSKTEGICTRSSFPSLLVSSIWIMVVASTLKKRFMDPARARRFSTVTQVNPETFEKVRKKVSKPSQVLDAVGEEPPQEYKGNRKFTATFGHLALYKAPEDDTHQASFISAYTTPGPKERATSNHKKANLGVMLGVYLPTIQHILGVTMFIRLFWVVGMAGLWWTMVLLAICCSCTLLTSISLSAVATNGVVESGGAYFIISRNLGAEFGSAVGILFYLANTVAASMYIVGGVEVLLMYIVPDMAIGGREALHDTDPFGPLYNNYRIYGTVFLLLQVLIVAMGVKFVQLLAPVSLMCVLLAILACFAGGVEKAITGSGQMVCSLDDRLIQSAVLYKNHNTTHTNITEPTICDVCDKSPGLTHLFCDSSEFCSEYTKVKITCSQGFPGLNMDTLKDNLEAGYMARDEVLPGIRGKQDAEVVQDVTSTFFLLLAIYFPAVTGIMTGTNMSGDLRDPQRSIPSGTIAATVTTSIIYYALAILFAASVDRSVLRDKFGRSIDNNMVVSTLAWPSPWVVTVGSFLSTFGAALQCLCSAPRLLQSIAKDDVIPFLAPFARVTSKNEPLLGLLLTTFIAELAILLGAVDKIAEVLDFFFLMCYAFVNLIAFLHSVLRAPNWRPRFKYFHWFLSLIGAFLCFFIMFASDWHLALVACGITFSIYKYVEWKGAKKEWGDGIRGLALTTAQYSLLKVEDKDPHPKNWRPQLLICLSTRWSKELIDLRAMSMLNLGAQLKAGRGLAIACAFLKGSTDNAKDKIHAQEVKDRLTKDMVKARLRGFGKTVFYTEEQMSGCVSGLYQSVGIGGLRPNTILLNWPKTDDSEEVQLFSEKLISGVANDNCLLVAKGITDFPDANDRLIGYIDIWWVVVDGGILMLIAYLLKQHKVWRGCTLRIFAIGDNDSSKNEEIRKGLQKYIYMLRIDAELFMVNLLDLEVSDEVVEKTAELERRQQTIKNEIRRSRSRESGLINDGYNNDDTINSRKLRLNDSVRSFTPVVININEDAETSFIDNPADRLYRPSTPSEDSEDGDVKLNVHKMNTAVRLNRVIHENSPSSQLVLLTLPRPPKNRSTFQHSYMVYLDVLTENLQRVLFIGGSGKEVITIDS</sequence>
<feature type="transmembrane region" description="Helical" evidence="5">
    <location>
        <begin position="200"/>
        <end position="225"/>
    </location>
</feature>
<dbReference type="Pfam" id="PF00324">
    <property type="entry name" value="AA_permease"/>
    <property type="match status" value="2"/>
</dbReference>
<keyword evidence="9" id="KW-1185">Reference proteome</keyword>
<evidence type="ECO:0000259" key="7">
    <source>
        <dbReference type="Pfam" id="PF03522"/>
    </source>
</evidence>
<feature type="transmembrane region" description="Helical" evidence="5">
    <location>
        <begin position="295"/>
        <end position="316"/>
    </location>
</feature>
<accession>A0ABR1C230</accession>
<dbReference type="InterPro" id="IPR004841">
    <property type="entry name" value="AA-permease/SLC12A_dom"/>
</dbReference>
<protein>
    <recommendedName>
        <fullName evidence="10">Amino acid permease</fullName>
    </recommendedName>
</protein>
<feature type="transmembrane region" description="Helical" evidence="5">
    <location>
        <begin position="657"/>
        <end position="678"/>
    </location>
</feature>
<feature type="transmembrane region" description="Helical" evidence="5">
    <location>
        <begin position="921"/>
        <end position="944"/>
    </location>
</feature>
<feature type="transmembrane region" description="Helical" evidence="5">
    <location>
        <begin position="268"/>
        <end position="289"/>
    </location>
</feature>
<evidence type="ECO:0000259" key="6">
    <source>
        <dbReference type="Pfam" id="PF00324"/>
    </source>
</evidence>
<feature type="transmembrane region" description="Helical" evidence="5">
    <location>
        <begin position="360"/>
        <end position="380"/>
    </location>
</feature>
<feature type="domain" description="Amino acid permease/ SLC12A" evidence="6">
    <location>
        <begin position="494"/>
        <end position="771"/>
    </location>
</feature>
<feature type="transmembrane region" description="Helical" evidence="5">
    <location>
        <begin position="690"/>
        <end position="707"/>
    </location>
</feature>
<evidence type="ECO:0000256" key="3">
    <source>
        <dbReference type="ARBA" id="ARBA00022989"/>
    </source>
</evidence>
<name>A0ABR1C230_NECAM</name>
<dbReference type="Gene3D" id="1.20.1740.10">
    <property type="entry name" value="Amino acid/polyamine transporter I"/>
    <property type="match status" value="1"/>
</dbReference>
<proteinExistence type="predicted"/>
<organism evidence="8 9">
    <name type="scientific">Necator americanus</name>
    <name type="common">Human hookworm</name>
    <dbReference type="NCBI Taxonomy" id="51031"/>
    <lineage>
        <taxon>Eukaryota</taxon>
        <taxon>Metazoa</taxon>
        <taxon>Ecdysozoa</taxon>
        <taxon>Nematoda</taxon>
        <taxon>Chromadorea</taxon>
        <taxon>Rhabditida</taxon>
        <taxon>Rhabditina</taxon>
        <taxon>Rhabditomorpha</taxon>
        <taxon>Strongyloidea</taxon>
        <taxon>Ancylostomatidae</taxon>
        <taxon>Bunostominae</taxon>
        <taxon>Necator</taxon>
    </lineage>
</organism>
<evidence type="ECO:0000256" key="4">
    <source>
        <dbReference type="ARBA" id="ARBA00023136"/>
    </source>
</evidence>
<reference evidence="8 9" key="1">
    <citation type="submission" date="2023-08" db="EMBL/GenBank/DDBJ databases">
        <title>A Necator americanus chromosomal reference genome.</title>
        <authorList>
            <person name="Ilik V."/>
            <person name="Petrzelkova K.J."/>
            <person name="Pardy F."/>
            <person name="Fuh T."/>
            <person name="Niatou-Singa F.S."/>
            <person name="Gouil Q."/>
            <person name="Baker L."/>
            <person name="Ritchie M.E."/>
            <person name="Jex A.R."/>
            <person name="Gazzola D."/>
            <person name="Li H."/>
            <person name="Toshio Fujiwara R."/>
            <person name="Zhan B."/>
            <person name="Aroian R.V."/>
            <person name="Pafco B."/>
            <person name="Schwarz E.M."/>
        </authorList>
    </citation>
    <scope>NUCLEOTIDE SEQUENCE [LARGE SCALE GENOMIC DNA]</scope>
    <source>
        <strain evidence="8 9">Aroian</strain>
        <tissue evidence="8">Whole animal</tissue>
    </source>
</reference>
<feature type="domain" description="SLC12A transporter C-terminal" evidence="7">
    <location>
        <begin position="908"/>
        <end position="1165"/>
    </location>
</feature>
<gene>
    <name evidence="8" type="primary">Necator_chrII.g4563</name>
    <name evidence="8" type="ORF">RB195_016771</name>
</gene>
<dbReference type="PANTHER" id="PTHR11827:SF55">
    <property type="entry name" value="POTASSIUM_CHLORIDE COTRANSPORTER 3"/>
    <property type="match status" value="1"/>
</dbReference>
<feature type="transmembrane region" description="Helical" evidence="5">
    <location>
        <begin position="632"/>
        <end position="651"/>
    </location>
</feature>
<evidence type="ECO:0000256" key="1">
    <source>
        <dbReference type="ARBA" id="ARBA00004141"/>
    </source>
</evidence>
<keyword evidence="2 5" id="KW-0812">Transmembrane</keyword>
<keyword evidence="3 5" id="KW-1133">Transmembrane helix</keyword>
<dbReference type="Pfam" id="PF03522">
    <property type="entry name" value="SLC12"/>
    <property type="match status" value="1"/>
</dbReference>
<evidence type="ECO:0008006" key="10">
    <source>
        <dbReference type="Google" id="ProtNLM"/>
    </source>
</evidence>
<keyword evidence="4 5" id="KW-0472">Membrane</keyword>
<evidence type="ECO:0000313" key="8">
    <source>
        <dbReference type="EMBL" id="KAK6732606.1"/>
    </source>
</evidence>
<feature type="transmembrane region" description="Helical" evidence="5">
    <location>
        <begin position="337"/>
        <end position="354"/>
    </location>
</feature>
<feature type="transmembrane region" description="Helical" evidence="5">
    <location>
        <begin position="713"/>
        <end position="729"/>
    </location>
</feature>
<evidence type="ECO:0000313" key="9">
    <source>
        <dbReference type="Proteomes" id="UP001303046"/>
    </source>
</evidence>
<evidence type="ECO:0000256" key="2">
    <source>
        <dbReference type="ARBA" id="ARBA00022692"/>
    </source>
</evidence>
<dbReference type="EMBL" id="JAVFWL010000002">
    <property type="protein sequence ID" value="KAK6732606.1"/>
    <property type="molecule type" value="Genomic_DNA"/>
</dbReference>
<dbReference type="PANTHER" id="PTHR11827">
    <property type="entry name" value="SOLUTE CARRIER FAMILY 12, CATION COTRANSPORTERS"/>
    <property type="match status" value="1"/>
</dbReference>
<evidence type="ECO:0000256" key="5">
    <source>
        <dbReference type="SAM" id="Phobius"/>
    </source>
</evidence>
<feature type="domain" description="Amino acid permease/ SLC12A" evidence="6">
    <location>
        <begin position="206"/>
        <end position="384"/>
    </location>
</feature>
<feature type="transmembrane region" description="Helical" evidence="5">
    <location>
        <begin position="231"/>
        <end position="256"/>
    </location>
</feature>
<dbReference type="InterPro" id="IPR018491">
    <property type="entry name" value="SLC12_C"/>
</dbReference>